<reference evidence="3 4" key="1">
    <citation type="journal article" date="2009" name="Int. J. Syst. Evol. Microbiol.">
        <title>Transfer of Teichococcus ludipueritiae and Muricoccus roseus to the genus Roseomonas, as Roseomonas ludipueritiae comb. nov. and Roseomonas rosea comb. nov., respectively, and emended description of the genus Roseomonas.</title>
        <authorList>
            <person name="Sanchez-Porro C."/>
            <person name="Gallego V."/>
            <person name="Busse H.J."/>
            <person name="Kampfer P."/>
            <person name="Ventosa A."/>
        </authorList>
    </citation>
    <scope>NUCLEOTIDE SEQUENCE [LARGE SCALE GENOMIC DNA]</scope>
    <source>
        <strain evidence="3 4">DSM 14915</strain>
    </source>
</reference>
<name>A0ABR7RAQ4_9PROT</name>
<comment type="similarity">
    <text evidence="1">Belongs to the amidase family.</text>
</comment>
<protein>
    <recommendedName>
        <fullName evidence="2">Amidase domain-containing protein</fullName>
    </recommendedName>
</protein>
<dbReference type="PANTHER" id="PTHR11895:SF7">
    <property type="entry name" value="GLUTAMYL-TRNA(GLN) AMIDOTRANSFERASE SUBUNIT A, MITOCHONDRIAL"/>
    <property type="match status" value="1"/>
</dbReference>
<dbReference type="EMBL" id="JACTUZ010000090">
    <property type="protein sequence ID" value="MBC9178662.1"/>
    <property type="molecule type" value="Genomic_DNA"/>
</dbReference>
<organism evidence="3 4">
    <name type="scientific">Pseudoroseomonas ludipueritiae</name>
    <dbReference type="NCBI Taxonomy" id="198093"/>
    <lineage>
        <taxon>Bacteria</taxon>
        <taxon>Pseudomonadati</taxon>
        <taxon>Pseudomonadota</taxon>
        <taxon>Alphaproteobacteria</taxon>
        <taxon>Acetobacterales</taxon>
        <taxon>Acetobacteraceae</taxon>
        <taxon>Pseudoroseomonas</taxon>
    </lineage>
</organism>
<dbReference type="RefSeq" id="WP_187779747.1">
    <property type="nucleotide sequence ID" value="NZ_JACTUZ010000090.1"/>
</dbReference>
<keyword evidence="4" id="KW-1185">Reference proteome</keyword>
<gene>
    <name evidence="3" type="ORF">IBL25_17085</name>
</gene>
<evidence type="ECO:0000256" key="1">
    <source>
        <dbReference type="ARBA" id="ARBA00009199"/>
    </source>
</evidence>
<dbReference type="Pfam" id="PF01425">
    <property type="entry name" value="Amidase"/>
    <property type="match status" value="1"/>
</dbReference>
<evidence type="ECO:0000313" key="3">
    <source>
        <dbReference type="EMBL" id="MBC9178662.1"/>
    </source>
</evidence>
<dbReference type="InterPro" id="IPR036928">
    <property type="entry name" value="AS_sf"/>
</dbReference>
<dbReference type="Proteomes" id="UP000603940">
    <property type="component" value="Unassembled WGS sequence"/>
</dbReference>
<proteinExistence type="inferred from homology"/>
<feature type="domain" description="Amidase" evidence="2">
    <location>
        <begin position="12"/>
        <end position="71"/>
    </location>
</feature>
<evidence type="ECO:0000259" key="2">
    <source>
        <dbReference type="Pfam" id="PF01425"/>
    </source>
</evidence>
<dbReference type="Gene3D" id="3.90.1300.10">
    <property type="entry name" value="Amidase signature (AS) domain"/>
    <property type="match status" value="1"/>
</dbReference>
<evidence type="ECO:0000313" key="4">
    <source>
        <dbReference type="Proteomes" id="UP000603940"/>
    </source>
</evidence>
<dbReference type="InterPro" id="IPR023631">
    <property type="entry name" value="Amidase_dom"/>
</dbReference>
<dbReference type="PANTHER" id="PTHR11895">
    <property type="entry name" value="TRANSAMIDASE"/>
    <property type="match status" value="1"/>
</dbReference>
<sequence>MRDHHLSGTASLAAGEDVGPLCDEPVGIKNIIDMAGLPAACHSRILLNNIAREDAEVVRRLRQAGAIVIGKDHNPGGPPSVSAVSVAARLLRVCAALEQIGRGVPRLPDQPVFSDKGAT</sequence>
<accession>A0ABR7RAQ4</accession>
<dbReference type="SUPFAM" id="SSF75304">
    <property type="entry name" value="Amidase signature (AS) enzymes"/>
    <property type="match status" value="1"/>
</dbReference>
<dbReference type="InterPro" id="IPR000120">
    <property type="entry name" value="Amidase"/>
</dbReference>
<comment type="caution">
    <text evidence="3">The sequence shown here is derived from an EMBL/GenBank/DDBJ whole genome shotgun (WGS) entry which is preliminary data.</text>
</comment>